<name>A0A0R0KEL1_SOYBN</name>
<reference evidence="1 2" key="1">
    <citation type="journal article" date="2010" name="Nature">
        <title>Genome sequence of the palaeopolyploid soybean.</title>
        <authorList>
            <person name="Schmutz J."/>
            <person name="Cannon S.B."/>
            <person name="Schlueter J."/>
            <person name="Ma J."/>
            <person name="Mitros T."/>
            <person name="Nelson W."/>
            <person name="Hyten D.L."/>
            <person name="Song Q."/>
            <person name="Thelen J.J."/>
            <person name="Cheng J."/>
            <person name="Xu D."/>
            <person name="Hellsten U."/>
            <person name="May G.D."/>
            <person name="Yu Y."/>
            <person name="Sakurai T."/>
            <person name="Umezawa T."/>
            <person name="Bhattacharyya M.K."/>
            <person name="Sandhu D."/>
            <person name="Valliyodan B."/>
            <person name="Lindquist E."/>
            <person name="Peto M."/>
            <person name="Grant D."/>
            <person name="Shu S."/>
            <person name="Goodstein D."/>
            <person name="Barry K."/>
            <person name="Futrell-Griggs M."/>
            <person name="Abernathy B."/>
            <person name="Du J."/>
            <person name="Tian Z."/>
            <person name="Zhu L."/>
            <person name="Gill N."/>
            <person name="Joshi T."/>
            <person name="Libault M."/>
            <person name="Sethuraman A."/>
            <person name="Zhang X.-C."/>
            <person name="Shinozaki K."/>
            <person name="Nguyen H.T."/>
            <person name="Wing R.A."/>
            <person name="Cregan P."/>
            <person name="Specht J."/>
            <person name="Grimwood J."/>
            <person name="Rokhsar D."/>
            <person name="Stacey G."/>
            <person name="Shoemaker R.C."/>
            <person name="Jackson S.A."/>
        </authorList>
    </citation>
    <scope>NUCLEOTIDE SEQUENCE [LARGE SCALE GENOMIC DNA]</scope>
    <source>
        <strain evidence="2">cv. Williams 82</strain>
        <tissue evidence="1">Callus</tissue>
    </source>
</reference>
<protein>
    <submittedName>
        <fullName evidence="1 2">Uncharacterized protein</fullName>
    </submittedName>
</protein>
<evidence type="ECO:0000313" key="1">
    <source>
        <dbReference type="EMBL" id="KRH62691.1"/>
    </source>
</evidence>
<reference evidence="1" key="3">
    <citation type="submission" date="2018-07" db="EMBL/GenBank/DDBJ databases">
        <title>WGS assembly of Glycine max.</title>
        <authorList>
            <person name="Schmutz J."/>
            <person name="Cannon S."/>
            <person name="Schlueter J."/>
            <person name="Ma J."/>
            <person name="Mitros T."/>
            <person name="Nelson W."/>
            <person name="Hyten D."/>
            <person name="Song Q."/>
            <person name="Thelen J."/>
            <person name="Cheng J."/>
            <person name="Xu D."/>
            <person name="Hellsten U."/>
            <person name="May G."/>
            <person name="Yu Y."/>
            <person name="Sakurai T."/>
            <person name="Umezawa T."/>
            <person name="Bhattacharyya M."/>
            <person name="Sandhu D."/>
            <person name="Valliyodan B."/>
            <person name="Lindquist E."/>
            <person name="Peto M."/>
            <person name="Grant D."/>
            <person name="Shu S."/>
            <person name="Goodstein D."/>
            <person name="Barry K."/>
            <person name="Futrell-Griggs M."/>
            <person name="Abernathy B."/>
            <person name="Du J."/>
            <person name="Tian Z."/>
            <person name="Zhu L."/>
            <person name="Gill N."/>
            <person name="Joshi T."/>
            <person name="Libault M."/>
            <person name="Sethuraman A."/>
            <person name="Zhang X."/>
            <person name="Shinozaki K."/>
            <person name="Nguyen H."/>
            <person name="Wing R."/>
            <person name="Cregan P."/>
            <person name="Specht J."/>
            <person name="Grimwood J."/>
            <person name="Rokhsar D."/>
            <person name="Stacey G."/>
            <person name="Shoemaker R."/>
            <person name="Jackson S."/>
        </authorList>
    </citation>
    <scope>NUCLEOTIDE SEQUENCE</scope>
    <source>
        <tissue evidence="1">Callus</tissue>
    </source>
</reference>
<keyword evidence="3" id="KW-1185">Reference proteome</keyword>
<sequence>MSPRCSGEDMGTYWVQDKVLQDIGQLWLHSGTILDEMGGIRKHSKKGYLTLSSHTKLLEQSQEEKKTIRSTSSVTRIHICLFIDDFMFSCFFFSSIKYMHVLIGA</sequence>
<accession>A0A0R0KEL1</accession>
<dbReference type="Gramene" id="KRH62691">
    <property type="protein sequence ID" value="KRH62691"/>
    <property type="gene ID" value="GLYMA_04G124400"/>
</dbReference>
<dbReference type="EnsemblPlants" id="KRH62691">
    <property type="protein sequence ID" value="KRH62691"/>
    <property type="gene ID" value="GLYMA_04G124400"/>
</dbReference>
<proteinExistence type="predicted"/>
<gene>
    <name evidence="1" type="ORF">GLYMA_04G124400</name>
</gene>
<evidence type="ECO:0000313" key="3">
    <source>
        <dbReference type="Proteomes" id="UP000008827"/>
    </source>
</evidence>
<reference evidence="2" key="2">
    <citation type="submission" date="2018-02" db="UniProtKB">
        <authorList>
            <consortium name="EnsemblPlants"/>
        </authorList>
    </citation>
    <scope>IDENTIFICATION</scope>
    <source>
        <strain evidence="2">Williams 82</strain>
    </source>
</reference>
<dbReference type="AlphaFoldDB" id="A0A0R0KEL1"/>
<evidence type="ECO:0000313" key="2">
    <source>
        <dbReference type="EnsemblPlants" id="KRH62691"/>
    </source>
</evidence>
<dbReference type="Proteomes" id="UP000008827">
    <property type="component" value="Chromosome 4"/>
</dbReference>
<dbReference type="InParanoid" id="A0A0R0KEL1"/>
<dbReference type="EMBL" id="CM000837">
    <property type="protein sequence ID" value="KRH62691.1"/>
    <property type="molecule type" value="Genomic_DNA"/>
</dbReference>
<organism evidence="1">
    <name type="scientific">Glycine max</name>
    <name type="common">Soybean</name>
    <name type="synonym">Glycine hispida</name>
    <dbReference type="NCBI Taxonomy" id="3847"/>
    <lineage>
        <taxon>Eukaryota</taxon>
        <taxon>Viridiplantae</taxon>
        <taxon>Streptophyta</taxon>
        <taxon>Embryophyta</taxon>
        <taxon>Tracheophyta</taxon>
        <taxon>Spermatophyta</taxon>
        <taxon>Magnoliopsida</taxon>
        <taxon>eudicotyledons</taxon>
        <taxon>Gunneridae</taxon>
        <taxon>Pentapetalae</taxon>
        <taxon>rosids</taxon>
        <taxon>fabids</taxon>
        <taxon>Fabales</taxon>
        <taxon>Fabaceae</taxon>
        <taxon>Papilionoideae</taxon>
        <taxon>50 kb inversion clade</taxon>
        <taxon>NPAAA clade</taxon>
        <taxon>indigoferoid/millettioid clade</taxon>
        <taxon>Phaseoleae</taxon>
        <taxon>Glycine</taxon>
        <taxon>Glycine subgen. Soja</taxon>
    </lineage>
</organism>